<dbReference type="InterPro" id="IPR013740">
    <property type="entry name" value="Redoxin"/>
</dbReference>
<dbReference type="AlphaFoldDB" id="A0A2U2PB83"/>
<dbReference type="InterPro" id="IPR036249">
    <property type="entry name" value="Thioredoxin-like_sf"/>
</dbReference>
<comment type="caution">
    <text evidence="2">The sequence shown here is derived from an EMBL/GenBank/DDBJ whole genome shotgun (WGS) entry which is preliminary data.</text>
</comment>
<gene>
    <name evidence="2" type="ORF">DDR33_21290</name>
</gene>
<organism evidence="2 3">
    <name type="scientific">Pararcticibacter amylolyticus</name>
    <dbReference type="NCBI Taxonomy" id="2173175"/>
    <lineage>
        <taxon>Bacteria</taxon>
        <taxon>Pseudomonadati</taxon>
        <taxon>Bacteroidota</taxon>
        <taxon>Sphingobacteriia</taxon>
        <taxon>Sphingobacteriales</taxon>
        <taxon>Sphingobacteriaceae</taxon>
        <taxon>Pararcticibacter</taxon>
    </lineage>
</organism>
<dbReference type="InterPro" id="IPR013766">
    <property type="entry name" value="Thioredoxin_domain"/>
</dbReference>
<dbReference type="SUPFAM" id="SSF52833">
    <property type="entry name" value="Thioredoxin-like"/>
    <property type="match status" value="1"/>
</dbReference>
<dbReference type="PANTHER" id="PTHR42852">
    <property type="entry name" value="THIOL:DISULFIDE INTERCHANGE PROTEIN DSBE"/>
    <property type="match status" value="1"/>
</dbReference>
<feature type="domain" description="Thioredoxin" evidence="1">
    <location>
        <begin position="54"/>
        <end position="194"/>
    </location>
</feature>
<evidence type="ECO:0000313" key="3">
    <source>
        <dbReference type="Proteomes" id="UP000245647"/>
    </source>
</evidence>
<sequence>MRLLKYLKSNAGFLISFALLAFIALNKDAKAFLIRGLISTGILNSDFDPSTGKSDEVSVAPSLLLGAPSGSTVDLKELRGKVILLNFWATWCPPCIAEMPSINTLRERFSKDENIVFLLVDVDGNYDRSKKFMDKHQYDLPVYVPQSDIPGQLLTGAIPTTIIIDKTGKIVFRHEGAADYSSPEAFGLLEKLSKGN</sequence>
<dbReference type="EMBL" id="QEAS01000022">
    <property type="protein sequence ID" value="PWG78615.1"/>
    <property type="molecule type" value="Genomic_DNA"/>
</dbReference>
<dbReference type="RefSeq" id="WP_109417826.1">
    <property type="nucleotide sequence ID" value="NZ_QEAS01000022.1"/>
</dbReference>
<dbReference type="GO" id="GO:0016491">
    <property type="term" value="F:oxidoreductase activity"/>
    <property type="evidence" value="ECO:0007669"/>
    <property type="project" value="InterPro"/>
</dbReference>
<evidence type="ECO:0000259" key="1">
    <source>
        <dbReference type="PROSITE" id="PS51352"/>
    </source>
</evidence>
<name>A0A2U2PB83_9SPHI</name>
<dbReference type="InterPro" id="IPR050553">
    <property type="entry name" value="Thioredoxin_ResA/DsbE_sf"/>
</dbReference>
<dbReference type="CDD" id="cd02966">
    <property type="entry name" value="TlpA_like_family"/>
    <property type="match status" value="1"/>
</dbReference>
<reference evidence="2 3" key="1">
    <citation type="submission" date="2018-04" db="EMBL/GenBank/DDBJ databases">
        <title>Pedobacter chongqingensis sp. nov., isolated from a rottenly hemp rope.</title>
        <authorList>
            <person name="Cai Y."/>
        </authorList>
    </citation>
    <scope>NUCLEOTIDE SEQUENCE [LARGE SCALE GENOMIC DNA]</scope>
    <source>
        <strain evidence="2 3">FJ4-8</strain>
    </source>
</reference>
<keyword evidence="3" id="KW-1185">Reference proteome</keyword>
<dbReference type="Proteomes" id="UP000245647">
    <property type="component" value="Unassembled WGS sequence"/>
</dbReference>
<proteinExistence type="predicted"/>
<protein>
    <submittedName>
        <fullName evidence="2">TlpA family protein disulfide reductase</fullName>
    </submittedName>
</protein>
<dbReference type="Pfam" id="PF08534">
    <property type="entry name" value="Redoxin"/>
    <property type="match status" value="1"/>
</dbReference>
<dbReference type="OrthoDB" id="9815205at2"/>
<dbReference type="PROSITE" id="PS51352">
    <property type="entry name" value="THIOREDOXIN_2"/>
    <property type="match status" value="1"/>
</dbReference>
<evidence type="ECO:0000313" key="2">
    <source>
        <dbReference type="EMBL" id="PWG78615.1"/>
    </source>
</evidence>
<accession>A0A2U2PB83</accession>
<dbReference type="Gene3D" id="3.40.30.10">
    <property type="entry name" value="Glutaredoxin"/>
    <property type="match status" value="1"/>
</dbReference>
<dbReference type="PANTHER" id="PTHR42852:SF13">
    <property type="entry name" value="PROTEIN DIPZ"/>
    <property type="match status" value="1"/>
</dbReference>